<name>F8FE48_PAEMK</name>
<dbReference type="KEGG" id="pms:KNP414_05283"/>
<evidence type="ECO:0000313" key="1">
    <source>
        <dbReference type="EMBL" id="AEI43807.1"/>
    </source>
</evidence>
<sequence>MKRGHAMKPKLVLVVGTMVLTITIGGGLWSKDSKEGPLRAVLEHTASRNIHTAQPADLLSTLGASSEEEVYDALLEGKSLAVIAESNGRDAREVVELQTAELAAQLDARLAGGSLGWDDYLAQRAELREIVERSVYGEKQA</sequence>
<accession>F8FE48</accession>
<proteinExistence type="predicted"/>
<dbReference type="Proteomes" id="UP000006620">
    <property type="component" value="Chromosome"/>
</dbReference>
<dbReference type="HOGENOM" id="CLU_153192_0_0_9"/>
<protein>
    <submittedName>
        <fullName evidence="1">Uncharacterized protein</fullName>
    </submittedName>
</protein>
<reference evidence="2" key="1">
    <citation type="submission" date="2011-06" db="EMBL/GenBank/DDBJ databases">
        <title>Complete genome sequence of Paenibacillus mucilaginosus KNP414.</title>
        <authorList>
            <person name="Wang J."/>
            <person name="Hu S."/>
            <person name="Hu X."/>
            <person name="Zhang B."/>
            <person name="Dong D."/>
            <person name="Zhang S."/>
            <person name="Zhao K."/>
            <person name="Wu D."/>
        </authorList>
    </citation>
    <scope>NUCLEOTIDE SEQUENCE [LARGE SCALE GENOMIC DNA]</scope>
    <source>
        <strain evidence="2">KNP414</strain>
    </source>
</reference>
<dbReference type="EMBL" id="CP002869">
    <property type="protein sequence ID" value="AEI43807.1"/>
    <property type="molecule type" value="Genomic_DNA"/>
</dbReference>
<organism evidence="1 2">
    <name type="scientific">Paenibacillus mucilaginosus (strain KNP414)</name>
    <dbReference type="NCBI Taxonomy" id="1036673"/>
    <lineage>
        <taxon>Bacteria</taxon>
        <taxon>Bacillati</taxon>
        <taxon>Bacillota</taxon>
        <taxon>Bacilli</taxon>
        <taxon>Bacillales</taxon>
        <taxon>Paenibacillaceae</taxon>
        <taxon>Paenibacillus</taxon>
    </lineage>
</organism>
<dbReference type="PATRIC" id="fig|1036673.3.peg.4894"/>
<dbReference type="AlphaFoldDB" id="F8FE48"/>
<reference evidence="1 2" key="2">
    <citation type="journal article" date="2013" name="Genome Announc.">
        <title>Genome Sequence of Growth-Improving Paenibacillus mucilaginosus Strain KNP414.</title>
        <authorList>
            <person name="Lu J.J."/>
            <person name="Wang J.F."/>
            <person name="Hu X.F."/>
        </authorList>
    </citation>
    <scope>NUCLEOTIDE SEQUENCE [LARGE SCALE GENOMIC DNA]</scope>
    <source>
        <strain evidence="1 2">KNP414</strain>
    </source>
</reference>
<gene>
    <name evidence="1" type="ordered locus">KNP414_05283</name>
</gene>
<evidence type="ECO:0000313" key="2">
    <source>
        <dbReference type="Proteomes" id="UP000006620"/>
    </source>
</evidence>